<dbReference type="PANTHER" id="PTHR34197:SF2">
    <property type="entry name" value="OS04G0591300 PROTEIN"/>
    <property type="match status" value="1"/>
</dbReference>
<dbReference type="Proteomes" id="UP001210211">
    <property type="component" value="Unassembled WGS sequence"/>
</dbReference>
<name>A0AAD5ZZM9_9POAL</name>
<evidence type="ECO:0000313" key="3">
    <source>
        <dbReference type="Proteomes" id="UP001210211"/>
    </source>
</evidence>
<sequence length="188" mass="20602">MKSKRKSTIDDALRWDEPEEEGARCRKHVSSSQPPYSVCPSCLYDRLIRLCPDCAHVRPCPCLPSTSASSASSSFSSATGSGRGTNGSSVDKISNLIASEPAFARSKSAGFALMRSGSVGIGVGLGLERSRSVATGAPSSCAKKKRWRWAAIWPFKGLNEKGDEKKNEWRWWYFPSPIRVFTHRKSVS</sequence>
<dbReference type="AlphaFoldDB" id="A0AAD5ZZM9"/>
<feature type="region of interest" description="Disordered" evidence="1">
    <location>
        <begin position="65"/>
        <end position="89"/>
    </location>
</feature>
<keyword evidence="3" id="KW-1185">Reference proteome</keyword>
<organism evidence="2 3">
    <name type="scientific">Rhynchospora tenuis</name>
    <dbReference type="NCBI Taxonomy" id="198213"/>
    <lineage>
        <taxon>Eukaryota</taxon>
        <taxon>Viridiplantae</taxon>
        <taxon>Streptophyta</taxon>
        <taxon>Embryophyta</taxon>
        <taxon>Tracheophyta</taxon>
        <taxon>Spermatophyta</taxon>
        <taxon>Magnoliopsida</taxon>
        <taxon>Liliopsida</taxon>
        <taxon>Poales</taxon>
        <taxon>Cyperaceae</taxon>
        <taxon>Cyperoideae</taxon>
        <taxon>Rhynchosporeae</taxon>
        <taxon>Rhynchospora</taxon>
    </lineage>
</organism>
<protein>
    <submittedName>
        <fullName evidence="2">Uncharacterized protein</fullName>
    </submittedName>
</protein>
<gene>
    <name evidence="2" type="ORF">LUZ61_010731</name>
</gene>
<evidence type="ECO:0000256" key="1">
    <source>
        <dbReference type="SAM" id="MobiDB-lite"/>
    </source>
</evidence>
<dbReference type="EMBL" id="JAMRDG010000001">
    <property type="protein sequence ID" value="KAJ3707026.1"/>
    <property type="molecule type" value="Genomic_DNA"/>
</dbReference>
<evidence type="ECO:0000313" key="2">
    <source>
        <dbReference type="EMBL" id="KAJ3707026.1"/>
    </source>
</evidence>
<proteinExistence type="predicted"/>
<reference evidence="2 3" key="1">
    <citation type="journal article" date="2022" name="Cell">
        <title>Repeat-based holocentromeres influence genome architecture and karyotype evolution.</title>
        <authorList>
            <person name="Hofstatter P.G."/>
            <person name="Thangavel G."/>
            <person name="Lux T."/>
            <person name="Neumann P."/>
            <person name="Vondrak T."/>
            <person name="Novak P."/>
            <person name="Zhang M."/>
            <person name="Costa L."/>
            <person name="Castellani M."/>
            <person name="Scott A."/>
            <person name="Toegelov H."/>
            <person name="Fuchs J."/>
            <person name="Mata-Sucre Y."/>
            <person name="Dias Y."/>
            <person name="Vanzela A.L.L."/>
            <person name="Huettel B."/>
            <person name="Almeida C.C.S."/>
            <person name="Simkova H."/>
            <person name="Souza G."/>
            <person name="Pedrosa-Harand A."/>
            <person name="Macas J."/>
            <person name="Mayer K.F.X."/>
            <person name="Houben A."/>
            <person name="Marques A."/>
        </authorList>
    </citation>
    <scope>NUCLEOTIDE SEQUENCE [LARGE SCALE GENOMIC DNA]</scope>
    <source>
        <strain evidence="2">RhyTen1mFocal</strain>
    </source>
</reference>
<feature type="region of interest" description="Disordered" evidence="1">
    <location>
        <begin position="1"/>
        <end position="23"/>
    </location>
</feature>
<accession>A0AAD5ZZM9</accession>
<feature type="compositionally biased region" description="Low complexity" evidence="1">
    <location>
        <begin position="65"/>
        <end position="80"/>
    </location>
</feature>
<feature type="compositionally biased region" description="Basic and acidic residues" evidence="1">
    <location>
        <begin position="7"/>
        <end position="23"/>
    </location>
</feature>
<dbReference type="PANTHER" id="PTHR34197">
    <property type="entry name" value="OS04G0591300 PROTEIN"/>
    <property type="match status" value="1"/>
</dbReference>
<comment type="caution">
    <text evidence="2">The sequence shown here is derived from an EMBL/GenBank/DDBJ whole genome shotgun (WGS) entry which is preliminary data.</text>
</comment>